<proteinExistence type="predicted"/>
<dbReference type="PROSITE" id="PS50096">
    <property type="entry name" value="IQ"/>
    <property type="match status" value="2"/>
</dbReference>
<evidence type="ECO:0000256" key="2">
    <source>
        <dbReference type="ARBA" id="ARBA00022837"/>
    </source>
</evidence>
<evidence type="ECO:0000256" key="4">
    <source>
        <dbReference type="SAM" id="MobiDB-lite"/>
    </source>
</evidence>
<protein>
    <submittedName>
        <fullName evidence="6">Centrin-1, putative</fullName>
    </submittedName>
</protein>
<feature type="region of interest" description="Disordered" evidence="4">
    <location>
        <begin position="2672"/>
        <end position="2828"/>
    </location>
</feature>
<feature type="region of interest" description="Disordered" evidence="4">
    <location>
        <begin position="2285"/>
        <end position="2328"/>
    </location>
</feature>
<dbReference type="InterPro" id="IPR000048">
    <property type="entry name" value="IQ_motif_EF-hand-BS"/>
</dbReference>
<dbReference type="Pfam" id="PF13202">
    <property type="entry name" value="EF-hand_5"/>
    <property type="match status" value="2"/>
</dbReference>
<feature type="domain" description="EF-hand" evidence="5">
    <location>
        <begin position="2057"/>
        <end position="2092"/>
    </location>
</feature>
<feature type="compositionally biased region" description="Basic and acidic residues" evidence="4">
    <location>
        <begin position="2304"/>
        <end position="2320"/>
    </location>
</feature>
<gene>
    <name evidence="6" type="ORF">Esi_0047_0059</name>
</gene>
<feature type="region of interest" description="Disordered" evidence="4">
    <location>
        <begin position="1181"/>
        <end position="1398"/>
    </location>
</feature>
<evidence type="ECO:0000259" key="5">
    <source>
        <dbReference type="PROSITE" id="PS50222"/>
    </source>
</evidence>
<feature type="compositionally biased region" description="Low complexity" evidence="4">
    <location>
        <begin position="1236"/>
        <end position="1259"/>
    </location>
</feature>
<feature type="domain" description="EF-hand" evidence="5">
    <location>
        <begin position="1756"/>
        <end position="1791"/>
    </location>
</feature>
<reference evidence="6 7" key="1">
    <citation type="journal article" date="2010" name="Nature">
        <title>The Ectocarpus genome and the independent evolution of multicellularity in brown algae.</title>
        <authorList>
            <person name="Cock J.M."/>
            <person name="Sterck L."/>
            <person name="Rouze P."/>
            <person name="Scornet D."/>
            <person name="Allen A.E."/>
            <person name="Amoutzias G."/>
            <person name="Anthouard V."/>
            <person name="Artiguenave F."/>
            <person name="Aury J.M."/>
            <person name="Badger J.H."/>
            <person name="Beszteri B."/>
            <person name="Billiau K."/>
            <person name="Bonnet E."/>
            <person name="Bothwell J.H."/>
            <person name="Bowler C."/>
            <person name="Boyen C."/>
            <person name="Brownlee C."/>
            <person name="Carrano C.J."/>
            <person name="Charrier B."/>
            <person name="Cho G.Y."/>
            <person name="Coelho S.M."/>
            <person name="Collen J."/>
            <person name="Corre E."/>
            <person name="Da Silva C."/>
            <person name="Delage L."/>
            <person name="Delaroque N."/>
            <person name="Dittami S.M."/>
            <person name="Doulbeau S."/>
            <person name="Elias M."/>
            <person name="Farnham G."/>
            <person name="Gachon C.M."/>
            <person name="Gschloessl B."/>
            <person name="Heesch S."/>
            <person name="Jabbari K."/>
            <person name="Jubin C."/>
            <person name="Kawai H."/>
            <person name="Kimura K."/>
            <person name="Kloareg B."/>
            <person name="Kupper F.C."/>
            <person name="Lang D."/>
            <person name="Le Bail A."/>
            <person name="Leblanc C."/>
            <person name="Lerouge P."/>
            <person name="Lohr M."/>
            <person name="Lopez P.J."/>
            <person name="Martens C."/>
            <person name="Maumus F."/>
            <person name="Michel G."/>
            <person name="Miranda-Saavedra D."/>
            <person name="Morales J."/>
            <person name="Moreau H."/>
            <person name="Motomura T."/>
            <person name="Nagasato C."/>
            <person name="Napoli C.A."/>
            <person name="Nelson D.R."/>
            <person name="Nyvall-Collen P."/>
            <person name="Peters A.F."/>
            <person name="Pommier C."/>
            <person name="Potin P."/>
            <person name="Poulain J."/>
            <person name="Quesneville H."/>
            <person name="Read B."/>
            <person name="Rensing S.A."/>
            <person name="Ritter A."/>
            <person name="Rousvoal S."/>
            <person name="Samanta M."/>
            <person name="Samson G."/>
            <person name="Schroeder D.C."/>
            <person name="Segurens B."/>
            <person name="Strittmatter M."/>
            <person name="Tonon T."/>
            <person name="Tregear J.W."/>
            <person name="Valentin K."/>
            <person name="von Dassow P."/>
            <person name="Yamagishi T."/>
            <person name="Van de Peer Y."/>
            <person name="Wincker P."/>
        </authorList>
    </citation>
    <scope>NUCLEOTIDE SEQUENCE [LARGE SCALE GENOMIC DNA]</scope>
    <source>
        <strain evidence="7">Ec32 / CCAP1310/4</strain>
    </source>
</reference>
<dbReference type="EMBL" id="FN648674">
    <property type="protein sequence ID" value="CBJ48763.1"/>
    <property type="molecule type" value="Genomic_DNA"/>
</dbReference>
<feature type="domain" description="EF-hand" evidence="5">
    <location>
        <begin position="2021"/>
        <end position="2056"/>
    </location>
</feature>
<feature type="domain" description="EF-hand" evidence="5">
    <location>
        <begin position="801"/>
        <end position="836"/>
    </location>
</feature>
<feature type="region of interest" description="Disordered" evidence="4">
    <location>
        <begin position="2186"/>
        <end position="2222"/>
    </location>
</feature>
<dbReference type="Pfam" id="PF13499">
    <property type="entry name" value="EF-hand_7"/>
    <property type="match status" value="2"/>
</dbReference>
<dbReference type="CDD" id="cd00051">
    <property type="entry name" value="EFh"/>
    <property type="match status" value="4"/>
</dbReference>
<feature type="region of interest" description="Disordered" evidence="4">
    <location>
        <begin position="1867"/>
        <end position="1894"/>
    </location>
</feature>
<dbReference type="GO" id="GO:0005509">
    <property type="term" value="F:calcium ion binding"/>
    <property type="evidence" value="ECO:0007669"/>
    <property type="project" value="InterPro"/>
</dbReference>
<dbReference type="InterPro" id="IPR018247">
    <property type="entry name" value="EF_Hand_1_Ca_BS"/>
</dbReference>
<feature type="compositionally biased region" description="Low complexity" evidence="4">
    <location>
        <begin position="1"/>
        <end position="17"/>
    </location>
</feature>
<dbReference type="InterPro" id="IPR002048">
    <property type="entry name" value="EF_hand_dom"/>
</dbReference>
<feature type="region of interest" description="Disordered" evidence="4">
    <location>
        <begin position="220"/>
        <end position="310"/>
    </location>
</feature>
<dbReference type="SUPFAM" id="SSF47473">
    <property type="entry name" value="EF-hand"/>
    <property type="match status" value="2"/>
</dbReference>
<organism evidence="6 7">
    <name type="scientific">Ectocarpus siliculosus</name>
    <name type="common">Brown alga</name>
    <name type="synonym">Conferva siliculosa</name>
    <dbReference type="NCBI Taxonomy" id="2880"/>
    <lineage>
        <taxon>Eukaryota</taxon>
        <taxon>Sar</taxon>
        <taxon>Stramenopiles</taxon>
        <taxon>Ochrophyta</taxon>
        <taxon>PX clade</taxon>
        <taxon>Phaeophyceae</taxon>
        <taxon>Ectocarpales</taxon>
        <taxon>Ectocarpaceae</taxon>
        <taxon>Ectocarpus</taxon>
    </lineage>
</organism>
<keyword evidence="7" id="KW-1185">Reference proteome</keyword>
<feature type="compositionally biased region" description="Polar residues" evidence="4">
    <location>
        <begin position="2678"/>
        <end position="2687"/>
    </location>
</feature>
<feature type="compositionally biased region" description="Low complexity" evidence="4">
    <location>
        <begin position="275"/>
        <end position="287"/>
    </location>
</feature>
<accession>D7G286</accession>
<feature type="compositionally biased region" description="Pro residues" evidence="4">
    <location>
        <begin position="2711"/>
        <end position="2723"/>
    </location>
</feature>
<feature type="region of interest" description="Disordered" evidence="4">
    <location>
        <begin position="185"/>
        <end position="205"/>
    </location>
</feature>
<dbReference type="PROSITE" id="PS50222">
    <property type="entry name" value="EF_HAND_2"/>
    <property type="match status" value="8"/>
</dbReference>
<dbReference type="OrthoDB" id="26525at2759"/>
<feature type="compositionally biased region" description="Polar residues" evidence="4">
    <location>
        <begin position="186"/>
        <end position="199"/>
    </location>
</feature>
<feature type="coiled-coil region" evidence="3">
    <location>
        <begin position="1927"/>
        <end position="1954"/>
    </location>
</feature>
<feature type="domain" description="EF-hand" evidence="5">
    <location>
        <begin position="1094"/>
        <end position="1129"/>
    </location>
</feature>
<feature type="region of interest" description="Disordered" evidence="4">
    <location>
        <begin position="507"/>
        <end position="547"/>
    </location>
</feature>
<evidence type="ECO:0000256" key="1">
    <source>
        <dbReference type="ARBA" id="ARBA00022737"/>
    </source>
</evidence>
<feature type="region of interest" description="Disordered" evidence="4">
    <location>
        <begin position="1"/>
        <end position="28"/>
    </location>
</feature>
<keyword evidence="1" id="KW-0677">Repeat</keyword>
<feature type="domain" description="EF-hand" evidence="5">
    <location>
        <begin position="837"/>
        <end position="872"/>
    </location>
</feature>
<feature type="compositionally biased region" description="Basic residues" evidence="4">
    <location>
        <begin position="2688"/>
        <end position="2707"/>
    </location>
</feature>
<feature type="domain" description="EF-hand" evidence="5">
    <location>
        <begin position="1151"/>
        <end position="1181"/>
    </location>
</feature>
<sequence>MSKTATPIATAAAANAAAKKRRQNDDDARLIKLGRERDLSTAPAWIGFPGLSGVDLTQTQTFPVDKKARPRKRRWGEDWRELVIGASPYNKAAAKARAGRRARAERGASTAADARAEIEEKVSTSLLGVVPEEFCRDAPPAVEPSSSSSSLKAVTVAAGARATNSAEDAADGAGSGRRPIKIAVESSATTGSRDVSSSLAAPAATGGGDCVVAGAAHQRGLPTKASGPPYSDQQQQHASRPKRQRGATATATASGDGERRNGERSRRRLAAFLEDQASSTTAAAADGGAVGGGGRAEEGQPCDGSNSAVTAGRKDQTFFGLGGDALEPTPPSESMTANFVGLLEGSLGLGVWTDPVASQLARPLNAVLAYLPPEGARLFDESGRRFTPPGGSHEAEANLPPDNEPSAAHATSPDGRKKKTATATATTTSGIKAAPTGAGRGPTTQGAACISAPGTAASSLLTVTMERGTAEEAPRAVWLGQVAAVMEARGDRDEAVRLYGEAAAELTGKREGASRIGSRDGSGGTASPCPPAAGKGRSAQLGGGDRGVGAGAGPDLFPYSARAHYLASIIERTYRRHFLRRTAAQTLAAAAFRGHLARVGARKDKTHRSSAATFVARAWRRRMYRLGLATVKFQAIIRGAHGRRKAREIRILIRHTISAQSVVRMFLAKRTTQRMRLEEASAGLLQALHRGFVLRRVRATAISEIHTSLWRAALGLNRVARGFLHRRFAGMVRQFAVDGEITRCEAEAAAVGGAVRLATTRADMYLTTDAGKVELAQEMRRAKAAVVRTKILMRGASPEERRRASAHDVFDSFDLDGSGTIDHTELKALLGALGVGITNAELKVTSAAVDADGSGEISFSEFYAWFGGGGFHGGGDYGVGEALGFRGMTSDTSENWSLRSSPSLSTARSGMEESTAALTSGYRSAEGNGGPRHTARATFVKARRNLRAATGMALQDRARRSVIRRWVSLAAREAQVRFREAWPPTLECWACHQAFALYGDYWRHFGGGREEQHRRRGAERQWARLLDERSRLAAAGLRAEAAEEARIAPKGSAGAHEHAALGARLLAALSSDLKRGGGKSGSSEEEAVPTTEEATATVARLAFQAFDRDGNGELDVSDLADLLGVLRRIAGRPPSARTALGSGAAAAGYGLEAAMFAMDEDHSGQVDIDEFMRWFNGYDAHDGANRSTAPGELPQRGRESEEPLYVKVLGVRNGATGGTNAQEDREANHEEDADDGSSGSDSSGGSSDSSSLSSVSASTADEDDTVGARASGDPKSAKNEKRPAAGGVFRVRAWLKRKAPATTNGSQRKQTKRKRWDEKEEEQEEDTSNSTDGGDSEKGESGAKKRRRPSVGGSNTGDGSFASPSSANRSVAETRARGAPFSPRRLLGDRWSSSTADPWKRHAKTLRAVAEQEARTLLLRRARLRAQVHELARFRATRPPEYDEWSSPDFLEKHRETVAEITADADSIFVENLHRNLREAEEAVQHGLSKERSVPSPLPPPDPGISAANATTAAAAAALHSDGSGNLATAIGVDGGSVGALASSPSRLAWSLGGRKWWGRRGGGRGTGTQVYAPGTWGERQPTADIAETVKAAERDAAAARRRAFQTPTGRAEIARAVRRLKASRVIAATSNTVAAAAEAGGEAPQTNTAQGTHEERQTVVTQVAAAGAVSEGATWGAPANAGLSEDAGAKHTASVAKLSTSLNVAGAVDRVEEREKRSPLVGQAEQLFQLFDADGSGAIDREELAPLLGQLGIWVTAKMASELFPRLDLDCSGDIRQEELVTWLENEGADLRRAPLSKMLRAGQSVKAGGSSTRRLESQVRASIVARSRAAARAEVWASSGVTPVPAAAPAVVATTASTAAIDGPHEQAKQEDPNPQKQEQHQQRGEEEKKVIDEDAVAVEAATARKEPALAVKVTGGKERGRVLATRATGRRRRFEEEERDAERELVVKRAEDVAERRIKRQWRTQAGAAELKRERDRIRGAEEALNLTLRAWDAGVSFAKEEAGVTKTDASALRETKRAEEKLRHMFRLFDVSCDGCIHAEELGRLLSRMNVPMSEAEIVGLLHEMDRDGSGDVDFCEFSAWWHKDGLKRSNRPAALIRSAASSLVAKVAPITAARRDARRALISRARAEARAEVKNVLRLEDEDEEALRLAKIATGNTASAVAADAAGEYFVAFETRVGRECGGTSSAPPGKPLLKDGTEGLGGEGSGVGEGGEGRGDRLNAKRLAAARSSKLARAEAEAYADVQAMILTQAGKRELARRTRDLRLEWSAAIRTATSIARESGSGELGTAGSADYSYEGASHDKEEQRTQRKEQRQHATSTDTSGIPLVEAPILRFLWGLHRSTAAGVTLETAGASAGVEPSELKYVGASLRSTLVGGANRRIWGSQVTLLGSTLAKGTAGRTANIVRTSADFGLPPQAEEEATLPNAARTAGVESGDALSLSTIFDDHAHDEIRDLKTLTRVDLADVLASLHRPSSSALANSAGSAAEGERRPRTKAQIRADLATIAKLKLKMFFTPGAFRKLAKQALLAEGRAFERHELARAIALEDGEPWRLAEAAETKRGIESAGGATPADVDRLRAMTMGAAKLGRALALGEAARSSGLPLQRRIASAMNNLARDELRRAFALCEADGVPGEISRAEAAHVLSFAGIPQTTLAATGRVRVPLLEESKHSGGQPSQTPKSQRRRRRQRRWPWRGRRAKGPSRSQPPPGRQVTPPPRHPRNAVSRFLKIGGGAGPGGAKKQGNTGTGGTARVCPTNEDDGDDNAVVVGPIVVGPESPPSQAGEKEDRGDDLDGEGGDACIGGEEDDGRESDDHGSDGQFSVDMDMVDDVTNDEGFELGEMEILLAAVKARQTLAAKAASLGRLLARRALPISLTDTRDARMLLMSRARSAGRDKAMHQFENLLTVETGDLFAAAAHHHE</sequence>
<evidence type="ECO:0000313" key="6">
    <source>
        <dbReference type="EMBL" id="CBJ48763.1"/>
    </source>
</evidence>
<dbReference type="PANTHER" id="PTHR23050">
    <property type="entry name" value="CALCIUM BINDING PROTEIN"/>
    <property type="match status" value="1"/>
</dbReference>
<dbReference type="InterPro" id="IPR050145">
    <property type="entry name" value="Centrin_CML-like"/>
</dbReference>
<feature type="compositionally biased region" description="Gly residues" evidence="4">
    <location>
        <begin position="2736"/>
        <end position="2755"/>
    </location>
</feature>
<dbReference type="SMART" id="SM00015">
    <property type="entry name" value="IQ"/>
    <property type="match status" value="3"/>
</dbReference>
<name>D7G286_ECTSI</name>
<dbReference type="InterPro" id="IPR011992">
    <property type="entry name" value="EF-hand-dom_pair"/>
</dbReference>
<dbReference type="SMART" id="SM00054">
    <property type="entry name" value="EFh"/>
    <property type="match status" value="8"/>
</dbReference>
<feature type="domain" description="EF-hand" evidence="5">
    <location>
        <begin position="1720"/>
        <end position="1755"/>
    </location>
</feature>
<keyword evidence="3" id="KW-0175">Coiled coil</keyword>
<feature type="compositionally biased region" description="Polar residues" evidence="4">
    <location>
        <begin position="1362"/>
        <end position="1371"/>
    </location>
</feature>
<dbReference type="Gene3D" id="1.10.238.10">
    <property type="entry name" value="EF-hand"/>
    <property type="match status" value="4"/>
</dbReference>
<feature type="compositionally biased region" description="Gly residues" evidence="4">
    <location>
        <begin position="2204"/>
        <end position="2216"/>
    </location>
</feature>
<keyword evidence="2" id="KW-0106">Calcium</keyword>
<feature type="region of interest" description="Disordered" evidence="4">
    <location>
        <begin position="380"/>
        <end position="447"/>
    </location>
</feature>
<dbReference type="InParanoid" id="D7G286"/>
<dbReference type="PROSITE" id="PS00018">
    <property type="entry name" value="EF_HAND_1"/>
    <property type="match status" value="6"/>
</dbReference>
<evidence type="ECO:0000313" key="7">
    <source>
        <dbReference type="Proteomes" id="UP000002630"/>
    </source>
</evidence>
<dbReference type="Proteomes" id="UP000002630">
    <property type="component" value="Linkage Group LG19"/>
</dbReference>
<evidence type="ECO:0000256" key="3">
    <source>
        <dbReference type="SAM" id="Coils"/>
    </source>
</evidence>
<dbReference type="EMBL" id="FN649744">
    <property type="protein sequence ID" value="CBJ48763.1"/>
    <property type="molecule type" value="Genomic_DNA"/>
</dbReference>
<dbReference type="STRING" id="2880.D7G286"/>